<name>A0A067P0N3_PLEO1</name>
<sequence>MSGRAGGKLKPLKASFLFNKKEETDEEKAFKEKQKQEAAALKNARDKALKGGPLGTGNSGIKKSGKK</sequence>
<gene>
    <name evidence="2" type="ORF">PLEOSDRAFT_1099689</name>
</gene>
<feature type="compositionally biased region" description="Basic and acidic residues" evidence="1">
    <location>
        <begin position="23"/>
        <end position="36"/>
    </location>
</feature>
<dbReference type="InterPro" id="IPR015157">
    <property type="entry name" value="TMA7"/>
</dbReference>
<reference evidence="3" key="1">
    <citation type="journal article" date="2014" name="Proc. Natl. Acad. Sci. U.S.A.">
        <title>Extensive sampling of basidiomycete genomes demonstrates inadequacy of the white-rot/brown-rot paradigm for wood decay fungi.</title>
        <authorList>
            <person name="Riley R."/>
            <person name="Salamov A.A."/>
            <person name="Brown D.W."/>
            <person name="Nagy L.G."/>
            <person name="Floudas D."/>
            <person name="Held B.W."/>
            <person name="Levasseur A."/>
            <person name="Lombard V."/>
            <person name="Morin E."/>
            <person name="Otillar R."/>
            <person name="Lindquist E.A."/>
            <person name="Sun H."/>
            <person name="LaButti K.M."/>
            <person name="Schmutz J."/>
            <person name="Jabbour D."/>
            <person name="Luo H."/>
            <person name="Baker S.E."/>
            <person name="Pisabarro A.G."/>
            <person name="Walton J.D."/>
            <person name="Blanchette R.A."/>
            <person name="Henrissat B."/>
            <person name="Martin F."/>
            <person name="Cullen D."/>
            <person name="Hibbett D.S."/>
            <person name="Grigoriev I.V."/>
        </authorList>
    </citation>
    <scope>NUCLEOTIDE SEQUENCE [LARGE SCALE GENOMIC DNA]</scope>
    <source>
        <strain evidence="3">PC15</strain>
    </source>
</reference>
<feature type="region of interest" description="Disordered" evidence="1">
    <location>
        <begin position="23"/>
        <end position="67"/>
    </location>
</feature>
<protein>
    <recommendedName>
        <fullName evidence="4">Translation machinery associated TMA7</fullName>
    </recommendedName>
</protein>
<organism evidence="2 3">
    <name type="scientific">Pleurotus ostreatus (strain PC15)</name>
    <name type="common">Oyster mushroom</name>
    <dbReference type="NCBI Taxonomy" id="1137138"/>
    <lineage>
        <taxon>Eukaryota</taxon>
        <taxon>Fungi</taxon>
        <taxon>Dikarya</taxon>
        <taxon>Basidiomycota</taxon>
        <taxon>Agaricomycotina</taxon>
        <taxon>Agaricomycetes</taxon>
        <taxon>Agaricomycetidae</taxon>
        <taxon>Agaricales</taxon>
        <taxon>Pleurotineae</taxon>
        <taxon>Pleurotaceae</taxon>
        <taxon>Pleurotus</taxon>
    </lineage>
</organism>
<dbReference type="HOGENOM" id="CLU_184661_2_0_1"/>
<dbReference type="InParanoid" id="A0A067P0N3"/>
<evidence type="ECO:0000256" key="1">
    <source>
        <dbReference type="SAM" id="MobiDB-lite"/>
    </source>
</evidence>
<evidence type="ECO:0000313" key="3">
    <source>
        <dbReference type="Proteomes" id="UP000027073"/>
    </source>
</evidence>
<dbReference type="Proteomes" id="UP000027073">
    <property type="component" value="Unassembled WGS sequence"/>
</dbReference>
<dbReference type="STRING" id="1137138.A0A067P0N3"/>
<dbReference type="AlphaFoldDB" id="A0A067P0N3"/>
<dbReference type="VEuPathDB" id="FungiDB:PLEOSDRAFT_1099689"/>
<evidence type="ECO:0000313" key="2">
    <source>
        <dbReference type="EMBL" id="KDQ33729.1"/>
    </source>
</evidence>
<proteinExistence type="predicted"/>
<accession>A0A067P0N3</accession>
<evidence type="ECO:0008006" key="4">
    <source>
        <dbReference type="Google" id="ProtNLM"/>
    </source>
</evidence>
<dbReference type="Pfam" id="PF09072">
    <property type="entry name" value="TMA7"/>
    <property type="match status" value="1"/>
</dbReference>
<dbReference type="PANTHER" id="PTHR28632">
    <property type="entry name" value="TRANSLATION MACHINERY-ASSOCIATED PROTEIN 7"/>
    <property type="match status" value="1"/>
</dbReference>
<dbReference type="EMBL" id="KL198004">
    <property type="protein sequence ID" value="KDQ33729.1"/>
    <property type="molecule type" value="Genomic_DNA"/>
</dbReference>